<dbReference type="AlphaFoldDB" id="A0A934RZG7"/>
<evidence type="ECO:0000259" key="1">
    <source>
        <dbReference type="Pfam" id="PF00075"/>
    </source>
</evidence>
<dbReference type="GO" id="GO:0004523">
    <property type="term" value="F:RNA-DNA hybrid ribonuclease activity"/>
    <property type="evidence" value="ECO:0007669"/>
    <property type="project" value="InterPro"/>
</dbReference>
<dbReference type="Pfam" id="PF00075">
    <property type="entry name" value="RNase_H"/>
    <property type="match status" value="1"/>
</dbReference>
<keyword evidence="3" id="KW-1185">Reference proteome</keyword>
<dbReference type="Proteomes" id="UP000617628">
    <property type="component" value="Unassembled WGS sequence"/>
</dbReference>
<protein>
    <recommendedName>
        <fullName evidence="1">RNase H type-1 domain-containing protein</fullName>
    </recommendedName>
</protein>
<dbReference type="Gene3D" id="3.30.420.10">
    <property type="entry name" value="Ribonuclease H-like superfamily/Ribonuclease H"/>
    <property type="match status" value="1"/>
</dbReference>
<dbReference type="EMBL" id="JAENIL010000095">
    <property type="protein sequence ID" value="MBK1880525.1"/>
    <property type="molecule type" value="Genomic_DNA"/>
</dbReference>
<organism evidence="2 3">
    <name type="scientific">Pelagicoccus mobilis</name>
    <dbReference type="NCBI Taxonomy" id="415221"/>
    <lineage>
        <taxon>Bacteria</taxon>
        <taxon>Pseudomonadati</taxon>
        <taxon>Verrucomicrobiota</taxon>
        <taxon>Opitutia</taxon>
        <taxon>Puniceicoccales</taxon>
        <taxon>Pelagicoccaceae</taxon>
        <taxon>Pelagicoccus</taxon>
    </lineage>
</organism>
<sequence>MCLQVFTDCSADPSTKVGYGAALVLEEGDSRSLERIAEDIKLKRFEETSSSRLELETLLWALGNLPRGAGRVVLFTDSQTIANLPARREKLEAVRFCSKSGVLLSQADLYREFYDVWDRNEMEVVKLSGHMPSIEKSRDDLVFSLLDRAARSALRRNLSKSQAGGDGG</sequence>
<evidence type="ECO:0000313" key="3">
    <source>
        <dbReference type="Proteomes" id="UP000617628"/>
    </source>
</evidence>
<dbReference type="SUPFAM" id="SSF53098">
    <property type="entry name" value="Ribonuclease H-like"/>
    <property type="match status" value="1"/>
</dbReference>
<gene>
    <name evidence="2" type="ORF">JIN87_26805</name>
</gene>
<dbReference type="InterPro" id="IPR036397">
    <property type="entry name" value="RNaseH_sf"/>
</dbReference>
<feature type="domain" description="RNase H type-1" evidence="1">
    <location>
        <begin position="4"/>
        <end position="131"/>
    </location>
</feature>
<dbReference type="InterPro" id="IPR012337">
    <property type="entry name" value="RNaseH-like_sf"/>
</dbReference>
<dbReference type="GO" id="GO:0003676">
    <property type="term" value="F:nucleic acid binding"/>
    <property type="evidence" value="ECO:0007669"/>
    <property type="project" value="InterPro"/>
</dbReference>
<accession>A0A934RZG7</accession>
<evidence type="ECO:0000313" key="2">
    <source>
        <dbReference type="EMBL" id="MBK1880525.1"/>
    </source>
</evidence>
<reference evidence="2" key="1">
    <citation type="submission" date="2021-01" db="EMBL/GenBank/DDBJ databases">
        <title>Modified the classification status of verrucomicrobia.</title>
        <authorList>
            <person name="Feng X."/>
        </authorList>
    </citation>
    <scope>NUCLEOTIDE SEQUENCE</scope>
    <source>
        <strain evidence="2">KCTC 13126</strain>
    </source>
</reference>
<name>A0A934RZG7_9BACT</name>
<comment type="caution">
    <text evidence="2">The sequence shown here is derived from an EMBL/GenBank/DDBJ whole genome shotgun (WGS) entry which is preliminary data.</text>
</comment>
<dbReference type="InterPro" id="IPR002156">
    <property type="entry name" value="RNaseH_domain"/>
</dbReference>
<proteinExistence type="predicted"/>